<dbReference type="AlphaFoldDB" id="A0A2T2WYT9"/>
<dbReference type="Proteomes" id="UP000242972">
    <property type="component" value="Unassembled WGS sequence"/>
</dbReference>
<name>A0A2T2WYT9_9FIRM</name>
<organism evidence="1 2">
    <name type="scientific">Sulfobacillus benefaciens</name>
    <dbReference type="NCBI Taxonomy" id="453960"/>
    <lineage>
        <taxon>Bacteria</taxon>
        <taxon>Bacillati</taxon>
        <taxon>Bacillota</taxon>
        <taxon>Clostridia</taxon>
        <taxon>Eubacteriales</taxon>
        <taxon>Clostridiales Family XVII. Incertae Sedis</taxon>
        <taxon>Sulfobacillus</taxon>
    </lineage>
</organism>
<reference evidence="1 2" key="1">
    <citation type="journal article" date="2014" name="BMC Genomics">
        <title>Comparison of environmental and isolate Sulfobacillus genomes reveals diverse carbon, sulfur, nitrogen, and hydrogen metabolisms.</title>
        <authorList>
            <person name="Justice N.B."/>
            <person name="Norman A."/>
            <person name="Brown C.T."/>
            <person name="Singh A."/>
            <person name="Thomas B.C."/>
            <person name="Banfield J.F."/>
        </authorList>
    </citation>
    <scope>NUCLEOTIDE SEQUENCE [LARGE SCALE GENOMIC DNA]</scope>
    <source>
        <strain evidence="1">AMDSBA4</strain>
    </source>
</reference>
<sequence length="66" mass="7279">MTHFVGVRLTASTFSCVIWLPYDITSSGAGQMEAVLRDVAAGIRRIAPEMLDDVQVSEMLVSWPRP</sequence>
<gene>
    <name evidence="1" type="ORF">C7B46_19465</name>
</gene>
<comment type="caution">
    <text evidence="1">The sequence shown here is derived from an EMBL/GenBank/DDBJ whole genome shotgun (WGS) entry which is preliminary data.</text>
</comment>
<evidence type="ECO:0000313" key="1">
    <source>
        <dbReference type="EMBL" id="PSR27391.1"/>
    </source>
</evidence>
<evidence type="ECO:0000313" key="2">
    <source>
        <dbReference type="Proteomes" id="UP000242972"/>
    </source>
</evidence>
<accession>A0A2T2WYT9</accession>
<protein>
    <submittedName>
        <fullName evidence="1">Uncharacterized protein</fullName>
    </submittedName>
</protein>
<proteinExistence type="predicted"/>
<dbReference type="EMBL" id="PXYW01000110">
    <property type="protein sequence ID" value="PSR27391.1"/>
    <property type="molecule type" value="Genomic_DNA"/>
</dbReference>